<dbReference type="SUPFAM" id="SSF58104">
    <property type="entry name" value="Methyl-accepting chemotaxis protein (MCP) signaling domain"/>
    <property type="match status" value="1"/>
</dbReference>
<feature type="transmembrane region" description="Helical" evidence="10">
    <location>
        <begin position="55"/>
        <end position="80"/>
    </location>
</feature>
<evidence type="ECO:0000259" key="11">
    <source>
        <dbReference type="PROSITE" id="PS50111"/>
    </source>
</evidence>
<dbReference type="SMART" id="SM00283">
    <property type="entry name" value="MA"/>
    <property type="match status" value="1"/>
</dbReference>
<comment type="subcellular location">
    <subcellularLocation>
        <location evidence="1">Cell membrane</location>
        <topology evidence="1">Multi-pass membrane protein</topology>
    </subcellularLocation>
</comment>
<dbReference type="PANTHER" id="PTHR32089:SF112">
    <property type="entry name" value="LYSOZYME-LIKE PROTEIN-RELATED"/>
    <property type="match status" value="1"/>
</dbReference>
<dbReference type="Gene3D" id="3.30.450.20">
    <property type="entry name" value="PAS domain"/>
    <property type="match status" value="1"/>
</dbReference>
<evidence type="ECO:0000256" key="6">
    <source>
        <dbReference type="ARBA" id="ARBA00023136"/>
    </source>
</evidence>
<dbReference type="CDD" id="cd11386">
    <property type="entry name" value="MCP_signal"/>
    <property type="match status" value="1"/>
</dbReference>
<dbReference type="PANTHER" id="PTHR32089">
    <property type="entry name" value="METHYL-ACCEPTING CHEMOTAXIS PROTEIN MCPB"/>
    <property type="match status" value="1"/>
</dbReference>
<evidence type="ECO:0000256" key="2">
    <source>
        <dbReference type="ARBA" id="ARBA00022475"/>
    </source>
</evidence>
<feature type="transmembrane region" description="Helical" evidence="10">
    <location>
        <begin position="25"/>
        <end position="49"/>
    </location>
</feature>
<dbReference type="PROSITE" id="PS50111">
    <property type="entry name" value="CHEMOTAXIS_TRANSDUC_2"/>
    <property type="match status" value="1"/>
</dbReference>
<name>A0A0S6U803_NEOTH</name>
<keyword evidence="5 10" id="KW-1133">Transmembrane helix</keyword>
<sequence>MNICVNIEKNARGWGIMVLKWQTKLLYFILLLLLALAPGTVGTALVAIQGISWQILLLPVVVAGALGLILSLVILLNLYIKWMRPLHRVLQFLNLLGKGDPVQAEKSLQNARLGESFQGPVTAVLDSFYRLVGRLQLTADELTHFSRNLEESSSTTSRNLEEVTAAIQGITSGADEQAGAAQRVAENINVLHNLAEDINDRAALGMEMGEEVNRKEKEGRDLLEHLLQEIKAGASSIQEAAGRMRQLEAKMDQINTLVQAVTEIADQTNLLALNAAIEAARAGEQGRGFAVVAEEVRKLAEQSAAAAQDITSLAASIGDEARQTAAQVDKNVELVQSNIQRGAQVRENFSVVSEAIKKAAEVMTNISHQAQNQLTRVKEVGEAAGRMAAVAQETAASIEEVAAATEEHKSTMAVVEEHTRQFTDMARNFFTMVASFTRDGWDEDLRRELIRQGQEVLARLAADPGVKKMEATTLAPILDDTFSKSPFIQTLIAALPDGTAIYNRPESTITNWAFRPWFQAAVRGEKYASEPYVTQCTNRVAVTISVPIFGDEGRIAGVLAANIAPARR</sequence>
<evidence type="ECO:0000256" key="5">
    <source>
        <dbReference type="ARBA" id="ARBA00022989"/>
    </source>
</evidence>
<dbReference type="Pfam" id="PF02743">
    <property type="entry name" value="dCache_1"/>
    <property type="match status" value="1"/>
</dbReference>
<feature type="coiled-coil region" evidence="9">
    <location>
        <begin position="237"/>
        <end position="264"/>
    </location>
</feature>
<dbReference type="InterPro" id="IPR029151">
    <property type="entry name" value="Sensor-like_sf"/>
</dbReference>
<dbReference type="GO" id="GO:0006935">
    <property type="term" value="P:chemotaxis"/>
    <property type="evidence" value="ECO:0007669"/>
    <property type="project" value="UniProtKB-KW"/>
</dbReference>
<keyword evidence="7 8" id="KW-0807">Transducer</keyword>
<accession>A0A0S6U803</accession>
<evidence type="ECO:0000256" key="9">
    <source>
        <dbReference type="SAM" id="Coils"/>
    </source>
</evidence>
<evidence type="ECO:0000313" key="12">
    <source>
        <dbReference type="EMBL" id="GAF25233.1"/>
    </source>
</evidence>
<dbReference type="Proteomes" id="UP000063718">
    <property type="component" value="Unassembled WGS sequence"/>
</dbReference>
<evidence type="ECO:0000256" key="7">
    <source>
        <dbReference type="ARBA" id="ARBA00023224"/>
    </source>
</evidence>
<dbReference type="GO" id="GO:0005886">
    <property type="term" value="C:plasma membrane"/>
    <property type="evidence" value="ECO:0007669"/>
    <property type="project" value="UniProtKB-SubCell"/>
</dbReference>
<dbReference type="InterPro" id="IPR004089">
    <property type="entry name" value="MCPsignal_dom"/>
</dbReference>
<feature type="domain" description="Methyl-accepting transducer" evidence="11">
    <location>
        <begin position="152"/>
        <end position="402"/>
    </location>
</feature>
<evidence type="ECO:0000256" key="1">
    <source>
        <dbReference type="ARBA" id="ARBA00004651"/>
    </source>
</evidence>
<evidence type="ECO:0000256" key="8">
    <source>
        <dbReference type="PROSITE-ProRule" id="PRU00284"/>
    </source>
</evidence>
<dbReference type="GO" id="GO:0007165">
    <property type="term" value="P:signal transduction"/>
    <property type="evidence" value="ECO:0007669"/>
    <property type="project" value="UniProtKB-KW"/>
</dbReference>
<protein>
    <submittedName>
        <fullName evidence="12">Methyl-accepting chemotaxis protein</fullName>
    </submittedName>
</protein>
<keyword evidence="4 10" id="KW-0812">Transmembrane</keyword>
<keyword evidence="9" id="KW-0175">Coiled coil</keyword>
<dbReference type="Pfam" id="PF00015">
    <property type="entry name" value="MCPsignal"/>
    <property type="match status" value="1"/>
</dbReference>
<organism evidence="12">
    <name type="scientific">Moorella thermoacetica Y72</name>
    <dbReference type="NCBI Taxonomy" id="1325331"/>
    <lineage>
        <taxon>Bacteria</taxon>
        <taxon>Bacillati</taxon>
        <taxon>Bacillota</taxon>
        <taxon>Clostridia</taxon>
        <taxon>Neomoorellales</taxon>
        <taxon>Neomoorellaceae</taxon>
        <taxon>Neomoorella</taxon>
    </lineage>
</organism>
<dbReference type="AlphaFoldDB" id="A0A0S6U803"/>
<dbReference type="EMBL" id="DF238840">
    <property type="protein sequence ID" value="GAF25233.1"/>
    <property type="molecule type" value="Genomic_DNA"/>
</dbReference>
<proteinExistence type="predicted"/>
<dbReference type="CDD" id="cd12914">
    <property type="entry name" value="PDC1_DGC_like"/>
    <property type="match status" value="1"/>
</dbReference>
<dbReference type="Gene3D" id="1.10.287.950">
    <property type="entry name" value="Methyl-accepting chemotaxis protein"/>
    <property type="match status" value="1"/>
</dbReference>
<dbReference type="SUPFAM" id="SSF103190">
    <property type="entry name" value="Sensory domain-like"/>
    <property type="match status" value="1"/>
</dbReference>
<keyword evidence="2" id="KW-1003">Cell membrane</keyword>
<evidence type="ECO:0000256" key="3">
    <source>
        <dbReference type="ARBA" id="ARBA00022500"/>
    </source>
</evidence>
<gene>
    <name evidence="12" type="ORF">MTY_0563</name>
</gene>
<keyword evidence="6 10" id="KW-0472">Membrane</keyword>
<dbReference type="InterPro" id="IPR033479">
    <property type="entry name" value="dCache_1"/>
</dbReference>
<reference evidence="12" key="1">
    <citation type="journal article" date="2014" name="Gene">
        <title>Genome-guided analysis of transformation efficiency and carbon dioxide assimilation by Moorella thermoacetica Y72.</title>
        <authorList>
            <person name="Tsukahara K."/>
            <person name="Kita A."/>
            <person name="Nakashimada Y."/>
            <person name="Hoshino T."/>
            <person name="Murakami K."/>
        </authorList>
    </citation>
    <scope>NUCLEOTIDE SEQUENCE [LARGE SCALE GENOMIC DNA]</scope>
    <source>
        <strain evidence="12">Y72</strain>
    </source>
</reference>
<keyword evidence="3" id="KW-0145">Chemotaxis</keyword>
<evidence type="ECO:0000256" key="10">
    <source>
        <dbReference type="SAM" id="Phobius"/>
    </source>
</evidence>
<evidence type="ECO:0000256" key="4">
    <source>
        <dbReference type="ARBA" id="ARBA00022692"/>
    </source>
</evidence>